<reference evidence="3" key="1">
    <citation type="submission" date="2006-06" db="EMBL/GenBank/DDBJ databases">
        <title>Complete sequence of chromosome of Chelativorans sp. BNC1.</title>
        <authorList>
            <consortium name="US DOE Joint Genome Institute"/>
            <person name="Copeland A."/>
            <person name="Lucas S."/>
            <person name="Lapidus A."/>
            <person name="Barry K."/>
            <person name="Detter J.C."/>
            <person name="Glavina del Rio T."/>
            <person name="Hammon N."/>
            <person name="Israni S."/>
            <person name="Dalin E."/>
            <person name="Tice H."/>
            <person name="Pitluck S."/>
            <person name="Chertkov O."/>
            <person name="Brettin T."/>
            <person name="Bruce D."/>
            <person name="Han C."/>
            <person name="Tapia R."/>
            <person name="Gilna P."/>
            <person name="Schmutz J."/>
            <person name="Larimer F."/>
            <person name="Land M."/>
            <person name="Hauser L."/>
            <person name="Kyrpides N."/>
            <person name="Mikhailova N."/>
            <person name="Richardson P."/>
        </authorList>
    </citation>
    <scope>NUCLEOTIDE SEQUENCE</scope>
    <source>
        <strain evidence="3">BNC1</strain>
    </source>
</reference>
<dbReference type="OrthoDB" id="9759959at2"/>
<dbReference type="HOGENOM" id="CLU_019216_1_0_5"/>
<gene>
    <name evidence="3" type="ordered locus">Meso_3691</name>
</gene>
<dbReference type="InterPro" id="IPR054491">
    <property type="entry name" value="MGH1-like_GH"/>
</dbReference>
<accession>Q11C16</accession>
<dbReference type="EMBL" id="CP000390">
    <property type="protein sequence ID" value="ABG65059.1"/>
    <property type="molecule type" value="Genomic_DNA"/>
</dbReference>
<evidence type="ECO:0000259" key="1">
    <source>
        <dbReference type="Pfam" id="PF14742"/>
    </source>
</evidence>
<dbReference type="InterPro" id="IPR008928">
    <property type="entry name" value="6-hairpin_glycosidase_sf"/>
</dbReference>
<dbReference type="InterPro" id="IPR032856">
    <property type="entry name" value="GDE_N_bis"/>
</dbReference>
<dbReference type="Gene3D" id="1.50.10.10">
    <property type="match status" value="1"/>
</dbReference>
<dbReference type="InterPro" id="IPR012341">
    <property type="entry name" value="6hp_glycosidase-like_sf"/>
</dbReference>
<dbReference type="SUPFAM" id="SSF48208">
    <property type="entry name" value="Six-hairpin glycosidases"/>
    <property type="match status" value="1"/>
</dbReference>
<feature type="domain" description="Mannosylglycerate hydrolase MGH1-like glycoside hydrolase" evidence="2">
    <location>
        <begin position="315"/>
        <end position="616"/>
    </location>
</feature>
<dbReference type="eggNOG" id="COG3408">
    <property type="taxonomic scope" value="Bacteria"/>
</dbReference>
<dbReference type="KEGG" id="mes:Meso_3691"/>
<feature type="domain" description="Putative glycogen debranching enzyme N-terminal" evidence="1">
    <location>
        <begin position="40"/>
        <end position="232"/>
    </location>
</feature>
<dbReference type="Pfam" id="PF22422">
    <property type="entry name" value="MGH1-like_GH"/>
    <property type="match status" value="1"/>
</dbReference>
<dbReference type="Pfam" id="PF14742">
    <property type="entry name" value="GDE_N_bis"/>
    <property type="match status" value="1"/>
</dbReference>
<evidence type="ECO:0000313" key="3">
    <source>
        <dbReference type="EMBL" id="ABG65059.1"/>
    </source>
</evidence>
<dbReference type="GO" id="GO:0005975">
    <property type="term" value="P:carbohydrate metabolic process"/>
    <property type="evidence" value="ECO:0007669"/>
    <property type="project" value="InterPro"/>
</dbReference>
<dbReference type="AlphaFoldDB" id="Q11C16"/>
<dbReference type="STRING" id="266779.Meso_3691"/>
<proteinExistence type="predicted"/>
<evidence type="ECO:0000259" key="2">
    <source>
        <dbReference type="Pfam" id="PF22422"/>
    </source>
</evidence>
<name>Q11C16_CHESB</name>
<sequence>MDDRIDPLAPNPDEYATARTPQFFIAATAPLQERRPRTQKHDDTFSMFDHNGDALSGPGSPEGIFHRDTRYLSHFFLTIGGERPLLLSSMLRDDNALLTFDLANPDLYENGVITLQHDLIHIRRTRFLWKAACYERISVRNYDERSRTVRLELAFAADFADLFEVRGARRKKRGRTHAPEVGADRVTLSYKGLDGVLRRTIIRFDPAPVTLTGEQAVFEVKLMPRQTRQLFVEILCNEEPQEFTPRRLFFSNLLEARRANRAAVMNAASVATSNDVFNEAVRRAVADLYMLVTDTEDGPYPYAGIPWFSTVFGRDALITALQTLWLDPSIARGVLKHLAANQATEENPAADAEPGKILHEVRYGEMAELGEVPFRRYYGSVDATPLFVMLAGAYLDRTGDLETLKSLWPNIEAALSWIEEYGDRDGDGFVEYGRRTLEGLANQGWKDSFDAIFHADGKLAVGPITVCEVQAYVYGAWTAAAKIAAAMGQPRRSLEFETKAKELRARFDSAFFDEELGTYVLALDGSNKPCRVRASNAGHTLFTGIAYPHRATRVVTTLMDRSSFSGWGIRTVATTESRYNPMSYHNGSVWPHDNALIAAGFARYGYRAEAVRVFEGLFMASTYIDLRRLPELFCGFPRQRSRGPTFYPVACSPQAWAAVTPLSILQSCLGMSFDPSSGTLLFHQPMLPEFLDEVTLRGIRLPQGRLDMFLRRAGDEVVVQVLDREGDTRVTTTY</sequence>
<organism evidence="3">
    <name type="scientific">Chelativorans sp. (strain BNC1)</name>
    <dbReference type="NCBI Taxonomy" id="266779"/>
    <lineage>
        <taxon>Bacteria</taxon>
        <taxon>Pseudomonadati</taxon>
        <taxon>Pseudomonadota</taxon>
        <taxon>Alphaproteobacteria</taxon>
        <taxon>Hyphomicrobiales</taxon>
        <taxon>Phyllobacteriaceae</taxon>
        <taxon>Chelativorans</taxon>
    </lineage>
</organism>
<protein>
    <submittedName>
        <fullName evidence="3">Amylo-alpha-1,6-glucosidase</fullName>
    </submittedName>
</protein>